<name>A0A3N7FTY9_POPTR</name>
<evidence type="ECO:0000313" key="2">
    <source>
        <dbReference type="EMBL" id="RQO98576.1"/>
    </source>
</evidence>
<protein>
    <submittedName>
        <fullName evidence="2">Uncharacterized protein</fullName>
    </submittedName>
</protein>
<dbReference type="Proteomes" id="UP000006729">
    <property type="component" value="Chromosome 12"/>
</dbReference>
<keyword evidence="1" id="KW-0812">Transmembrane</keyword>
<dbReference type="EMBL" id="CM009301">
    <property type="protein sequence ID" value="RQO98576.1"/>
    <property type="molecule type" value="Genomic_DNA"/>
</dbReference>
<keyword evidence="3" id="KW-1185">Reference proteome</keyword>
<organism evidence="2 3">
    <name type="scientific">Populus trichocarpa</name>
    <name type="common">Western balsam poplar</name>
    <name type="synonym">Populus balsamifera subsp. trichocarpa</name>
    <dbReference type="NCBI Taxonomy" id="3694"/>
    <lineage>
        <taxon>Eukaryota</taxon>
        <taxon>Viridiplantae</taxon>
        <taxon>Streptophyta</taxon>
        <taxon>Embryophyta</taxon>
        <taxon>Tracheophyta</taxon>
        <taxon>Spermatophyta</taxon>
        <taxon>Magnoliopsida</taxon>
        <taxon>eudicotyledons</taxon>
        <taxon>Gunneridae</taxon>
        <taxon>Pentapetalae</taxon>
        <taxon>rosids</taxon>
        <taxon>fabids</taxon>
        <taxon>Malpighiales</taxon>
        <taxon>Salicaceae</taxon>
        <taxon>Saliceae</taxon>
        <taxon>Populus</taxon>
    </lineage>
</organism>
<evidence type="ECO:0000256" key="1">
    <source>
        <dbReference type="SAM" id="Phobius"/>
    </source>
</evidence>
<evidence type="ECO:0000313" key="3">
    <source>
        <dbReference type="Proteomes" id="UP000006729"/>
    </source>
</evidence>
<sequence length="37" mass="4363">MHVLPRKENVNHASIGRPLFIAFSLYFCSFLCFIMFL</sequence>
<keyword evidence="1" id="KW-0472">Membrane</keyword>
<proteinExistence type="predicted"/>
<gene>
    <name evidence="2" type="ORF">POPTR_012G107066</name>
</gene>
<dbReference type="InParanoid" id="A0A3N7FTY9"/>
<dbReference type="AlphaFoldDB" id="A0A3N7FTY9"/>
<keyword evidence="1" id="KW-1133">Transmembrane helix</keyword>
<feature type="transmembrane region" description="Helical" evidence="1">
    <location>
        <begin position="15"/>
        <end position="36"/>
    </location>
</feature>
<accession>A0A3N7FTY9</accession>
<reference evidence="2 3" key="1">
    <citation type="journal article" date="2006" name="Science">
        <title>The genome of black cottonwood, Populus trichocarpa (Torr. &amp; Gray).</title>
        <authorList>
            <person name="Tuskan G.A."/>
            <person name="Difazio S."/>
            <person name="Jansson S."/>
            <person name="Bohlmann J."/>
            <person name="Grigoriev I."/>
            <person name="Hellsten U."/>
            <person name="Putnam N."/>
            <person name="Ralph S."/>
            <person name="Rombauts S."/>
            <person name="Salamov A."/>
            <person name="Schein J."/>
            <person name="Sterck L."/>
            <person name="Aerts A."/>
            <person name="Bhalerao R.R."/>
            <person name="Bhalerao R.P."/>
            <person name="Blaudez D."/>
            <person name="Boerjan W."/>
            <person name="Brun A."/>
            <person name="Brunner A."/>
            <person name="Busov V."/>
            <person name="Campbell M."/>
            <person name="Carlson J."/>
            <person name="Chalot M."/>
            <person name="Chapman J."/>
            <person name="Chen G.L."/>
            <person name="Cooper D."/>
            <person name="Coutinho P.M."/>
            <person name="Couturier J."/>
            <person name="Covert S."/>
            <person name="Cronk Q."/>
            <person name="Cunningham R."/>
            <person name="Davis J."/>
            <person name="Degroeve S."/>
            <person name="Dejardin A."/>
            <person name="Depamphilis C."/>
            <person name="Detter J."/>
            <person name="Dirks B."/>
            <person name="Dubchak I."/>
            <person name="Duplessis S."/>
            <person name="Ehlting J."/>
            <person name="Ellis B."/>
            <person name="Gendler K."/>
            <person name="Goodstein D."/>
            <person name="Gribskov M."/>
            <person name="Grimwood J."/>
            <person name="Groover A."/>
            <person name="Gunter L."/>
            <person name="Hamberger B."/>
            <person name="Heinze B."/>
            <person name="Helariutta Y."/>
            <person name="Henrissat B."/>
            <person name="Holligan D."/>
            <person name="Holt R."/>
            <person name="Huang W."/>
            <person name="Islam-Faridi N."/>
            <person name="Jones S."/>
            <person name="Jones-Rhoades M."/>
            <person name="Jorgensen R."/>
            <person name="Joshi C."/>
            <person name="Kangasjarvi J."/>
            <person name="Karlsson J."/>
            <person name="Kelleher C."/>
            <person name="Kirkpatrick R."/>
            <person name="Kirst M."/>
            <person name="Kohler A."/>
            <person name="Kalluri U."/>
            <person name="Larimer F."/>
            <person name="Leebens-Mack J."/>
            <person name="Leple J.C."/>
            <person name="Locascio P."/>
            <person name="Lou Y."/>
            <person name="Lucas S."/>
            <person name="Martin F."/>
            <person name="Montanini B."/>
            <person name="Napoli C."/>
            <person name="Nelson D.R."/>
            <person name="Nelson C."/>
            <person name="Nieminen K."/>
            <person name="Nilsson O."/>
            <person name="Pereda V."/>
            <person name="Peter G."/>
            <person name="Philippe R."/>
            <person name="Pilate G."/>
            <person name="Poliakov A."/>
            <person name="Razumovskaya J."/>
            <person name="Richardson P."/>
            <person name="Rinaldi C."/>
            <person name="Ritland K."/>
            <person name="Rouze P."/>
            <person name="Ryaboy D."/>
            <person name="Schmutz J."/>
            <person name="Schrader J."/>
            <person name="Segerman B."/>
            <person name="Shin H."/>
            <person name="Siddiqui A."/>
            <person name="Sterky F."/>
            <person name="Terry A."/>
            <person name="Tsai C.J."/>
            <person name="Uberbacher E."/>
            <person name="Unneberg P."/>
            <person name="Vahala J."/>
            <person name="Wall K."/>
            <person name="Wessler S."/>
            <person name="Yang G."/>
            <person name="Yin T."/>
            <person name="Douglas C."/>
            <person name="Marra M."/>
            <person name="Sandberg G."/>
            <person name="Van de Peer Y."/>
            <person name="Rokhsar D."/>
        </authorList>
    </citation>
    <scope>NUCLEOTIDE SEQUENCE [LARGE SCALE GENOMIC DNA]</scope>
    <source>
        <strain evidence="3">cv. Nisqually</strain>
    </source>
</reference>